<evidence type="ECO:0000313" key="2">
    <source>
        <dbReference type="EMBL" id="BAQ49317.1"/>
    </source>
</evidence>
<organism evidence="2 3">
    <name type="scientific">Methylobacterium aquaticum</name>
    <dbReference type="NCBI Taxonomy" id="270351"/>
    <lineage>
        <taxon>Bacteria</taxon>
        <taxon>Pseudomonadati</taxon>
        <taxon>Pseudomonadota</taxon>
        <taxon>Alphaproteobacteria</taxon>
        <taxon>Hyphomicrobiales</taxon>
        <taxon>Methylobacteriaceae</taxon>
        <taxon>Methylobacterium</taxon>
    </lineage>
</organism>
<keyword evidence="2" id="KW-0614">Plasmid</keyword>
<reference evidence="2 3" key="1">
    <citation type="journal article" date="2015" name="Genome Announc.">
        <title>Complete Genome Sequence of Methylobacterium aquaticum Strain 22A, Isolated from Racomitrium japonicum Moss.</title>
        <authorList>
            <person name="Tani A."/>
            <person name="Ogura Y."/>
            <person name="Hayashi T."/>
            <person name="Kimbara K."/>
        </authorList>
    </citation>
    <scope>NUCLEOTIDE SEQUENCE [LARGE SCALE GENOMIC DNA]</scope>
    <source>
        <strain evidence="2 3">MA-22A</strain>
        <plasmid evidence="3">Plasmid pMaq22A_1p DNA</plasmid>
    </source>
</reference>
<sequence length="101" mass="10678">MRPLPRVEGVPRRALPPLDGARESDAGPISGAARKTTNGTIGARAPLRRLGALTARPGRRLSPGPDAAEASGQAFLRDPDRAYRRGPHPTHLSSRRVGCLA</sequence>
<gene>
    <name evidence="2" type="ORF">Maq22A_1p35420</name>
</gene>
<feature type="region of interest" description="Disordered" evidence="1">
    <location>
        <begin position="1"/>
        <end position="101"/>
    </location>
</feature>
<dbReference type="KEGG" id="maqu:Maq22A_1p35420"/>
<evidence type="ECO:0000256" key="1">
    <source>
        <dbReference type="SAM" id="MobiDB-lite"/>
    </source>
</evidence>
<dbReference type="AlphaFoldDB" id="A0A0C6FQJ0"/>
<reference evidence="3" key="2">
    <citation type="submission" date="2015-01" db="EMBL/GenBank/DDBJ databases">
        <title>Complete genome sequence of Methylobacterium aquaticum strain 22A.</title>
        <authorList>
            <person name="Tani A."/>
            <person name="Ogura Y."/>
            <person name="Hayashi T."/>
        </authorList>
    </citation>
    <scope>NUCLEOTIDE SEQUENCE [LARGE SCALE GENOMIC DNA]</scope>
    <source>
        <strain evidence="3">MA-22A</strain>
        <plasmid evidence="3">Plasmid pMaq22A_1p DNA</plasmid>
    </source>
</reference>
<dbReference type="EMBL" id="AP014705">
    <property type="protein sequence ID" value="BAQ49317.1"/>
    <property type="molecule type" value="Genomic_DNA"/>
</dbReference>
<accession>A0A0C6FQJ0</accession>
<geneLocation type="plasmid" evidence="3">
    <name>pMaq22A_1p DNA</name>
</geneLocation>
<protein>
    <submittedName>
        <fullName evidence="2">Uncharacterized protein</fullName>
    </submittedName>
</protein>
<dbReference type="Proteomes" id="UP000061432">
    <property type="component" value="Plasmid pMaq22A_1p"/>
</dbReference>
<proteinExistence type="predicted"/>
<evidence type="ECO:0000313" key="3">
    <source>
        <dbReference type="Proteomes" id="UP000061432"/>
    </source>
</evidence>
<name>A0A0C6FQJ0_9HYPH</name>